<dbReference type="AlphaFoldDB" id="A0A4R4DTD9"/>
<evidence type="ECO:0000313" key="1">
    <source>
        <dbReference type="EMBL" id="TCZ65191.1"/>
    </source>
</evidence>
<protein>
    <submittedName>
        <fullName evidence="1">Uncharacterized protein</fullName>
    </submittedName>
</protein>
<name>A0A4R4DTD9_9BACT</name>
<sequence>MRHLFFFFLLIPLLTFSQLDKAKWLKNKFKTADTILLISHSEFIMGSTNDVVDSNGRSVALPKLIINNKLNRAVVKEEKVISGKAVDSLIKILLRQDKDALIGQGGCFVPRQSIIVVKGSETSYIDLCFHCGSYETSKDLQEIPPFDSLRWTELENYFRQHGLTYELDKVD</sequence>
<dbReference type="Proteomes" id="UP000295164">
    <property type="component" value="Unassembled WGS sequence"/>
</dbReference>
<dbReference type="EMBL" id="SKFH01000052">
    <property type="protein sequence ID" value="TCZ65191.1"/>
    <property type="molecule type" value="Genomic_DNA"/>
</dbReference>
<proteinExistence type="predicted"/>
<keyword evidence="2" id="KW-1185">Reference proteome</keyword>
<accession>A0A4R4DTD9</accession>
<evidence type="ECO:0000313" key="2">
    <source>
        <dbReference type="Proteomes" id="UP000295164"/>
    </source>
</evidence>
<organism evidence="1 2">
    <name type="scientific">Flaviaesturariibacter aridisoli</name>
    <dbReference type="NCBI Taxonomy" id="2545761"/>
    <lineage>
        <taxon>Bacteria</taxon>
        <taxon>Pseudomonadati</taxon>
        <taxon>Bacteroidota</taxon>
        <taxon>Chitinophagia</taxon>
        <taxon>Chitinophagales</taxon>
        <taxon>Chitinophagaceae</taxon>
        <taxon>Flaviaestuariibacter</taxon>
    </lineage>
</organism>
<comment type="caution">
    <text evidence="1">The sequence shown here is derived from an EMBL/GenBank/DDBJ whole genome shotgun (WGS) entry which is preliminary data.</text>
</comment>
<dbReference type="OrthoDB" id="678319at2"/>
<dbReference type="RefSeq" id="WP_131854222.1">
    <property type="nucleotide sequence ID" value="NZ_SKFH01000052.1"/>
</dbReference>
<reference evidence="1 2" key="1">
    <citation type="submission" date="2019-03" db="EMBL/GenBank/DDBJ databases">
        <authorList>
            <person name="Kim M.K.M."/>
        </authorList>
    </citation>
    <scope>NUCLEOTIDE SEQUENCE [LARGE SCALE GENOMIC DNA]</scope>
    <source>
        <strain evidence="1 2">17J68-15</strain>
    </source>
</reference>
<gene>
    <name evidence="1" type="ORF">E0486_17585</name>
</gene>